<dbReference type="Pfam" id="PF05023">
    <property type="entry name" value="Phytochelatin"/>
    <property type="match status" value="1"/>
</dbReference>
<dbReference type="PROSITE" id="PS51443">
    <property type="entry name" value="PCS"/>
    <property type="match status" value="1"/>
</dbReference>
<sequence length="371" mass="40990">MVVSRTFYRRRLPSTSISFSSPEGREVKETGITFGTFACLAKCQGLDVDAVYGSNSTVDDFRRIVKWTCTDPSSSLSSSPSSSERRRRHRPASFLVVSYTRKVIGQTGTGHFSPIGAYDEASDHVLVLDTARFKYGPHWIPLQLMFDALLPEDPDTGKSRGYMVLSYDGFEGGSSAEKNDAQSSCPLPLSVLFGSKKSKDFLRREYKHFLGGNAATLQSVVSFWTKNHSQDNFVWELVEPQLQPVDSADIELVDSVRRLLRSLIEADDHASGVISEDMMLTSSESAKYPGECCKNSHDSRGGSSAGRSLDISPGEVLYIIYLASLPPDARRNVVYKNSIDDDDDDARMARKQILDEAALISYAIETCDADV</sequence>
<proteinExistence type="predicted"/>
<comment type="caution">
    <text evidence="6">The sequence shown here is derived from an EMBL/GenBank/DDBJ whole genome shotgun (WGS) entry which is preliminary data.</text>
</comment>
<dbReference type="InterPro" id="IPR038765">
    <property type="entry name" value="Papain-like_cys_pep_sf"/>
</dbReference>
<evidence type="ECO:0000313" key="7">
    <source>
        <dbReference type="Proteomes" id="UP001530315"/>
    </source>
</evidence>
<dbReference type="AlphaFoldDB" id="A0ABD3NIG4"/>
<dbReference type="InterPro" id="IPR040409">
    <property type="entry name" value="PCS-like"/>
</dbReference>
<dbReference type="Proteomes" id="UP001530315">
    <property type="component" value="Unassembled WGS sequence"/>
</dbReference>
<evidence type="ECO:0000256" key="2">
    <source>
        <dbReference type="ARBA" id="ARBA00022539"/>
    </source>
</evidence>
<keyword evidence="4" id="KW-0479">Metal-binding</keyword>
<dbReference type="InterPro" id="IPR007719">
    <property type="entry name" value="PCS_N"/>
</dbReference>
<evidence type="ECO:0000256" key="1">
    <source>
        <dbReference type="ARBA" id="ARBA00012468"/>
    </source>
</evidence>
<dbReference type="EMBL" id="JALLAZ020001396">
    <property type="protein sequence ID" value="KAL3775738.1"/>
    <property type="molecule type" value="Genomic_DNA"/>
</dbReference>
<dbReference type="PANTHER" id="PTHR33447">
    <property type="entry name" value="GLUTATHIONE GAMMA-GLUTAMYLCYSTEINYLTRANSFERASE"/>
    <property type="match status" value="1"/>
</dbReference>
<evidence type="ECO:0000259" key="5">
    <source>
        <dbReference type="PROSITE" id="PS51443"/>
    </source>
</evidence>
<name>A0ABD3NIG4_9STRA</name>
<dbReference type="Gene3D" id="3.90.70.30">
    <property type="entry name" value="Phytochelatin synthase, N-terminal domain"/>
    <property type="match status" value="1"/>
</dbReference>
<evidence type="ECO:0000256" key="4">
    <source>
        <dbReference type="ARBA" id="ARBA00022723"/>
    </source>
</evidence>
<keyword evidence="7" id="KW-1185">Reference proteome</keyword>
<accession>A0ABD3NIG4</accession>
<dbReference type="InterPro" id="IPR038156">
    <property type="entry name" value="PCS_N_sf"/>
</dbReference>
<reference evidence="6 7" key="1">
    <citation type="submission" date="2024-10" db="EMBL/GenBank/DDBJ databases">
        <title>Updated reference genomes for cyclostephanoid diatoms.</title>
        <authorList>
            <person name="Roberts W.R."/>
            <person name="Alverson A.J."/>
        </authorList>
    </citation>
    <scope>NUCLEOTIDE SEQUENCE [LARGE SCALE GENOMIC DNA]</scope>
    <source>
        <strain evidence="6 7">AJA276-08</strain>
    </source>
</reference>
<dbReference type="GO" id="GO:0016756">
    <property type="term" value="F:glutathione gamma-glutamylcysteinyltransferase activity"/>
    <property type="evidence" value="ECO:0007669"/>
    <property type="project" value="UniProtKB-EC"/>
</dbReference>
<dbReference type="EC" id="2.3.2.15" evidence="1"/>
<dbReference type="SUPFAM" id="SSF54001">
    <property type="entry name" value="Cysteine proteinases"/>
    <property type="match status" value="1"/>
</dbReference>
<evidence type="ECO:0000313" key="6">
    <source>
        <dbReference type="EMBL" id="KAL3775738.1"/>
    </source>
</evidence>
<keyword evidence="2" id="KW-0104">Cadmium</keyword>
<organism evidence="6 7">
    <name type="scientific">Stephanodiscus triporus</name>
    <dbReference type="NCBI Taxonomy" id="2934178"/>
    <lineage>
        <taxon>Eukaryota</taxon>
        <taxon>Sar</taxon>
        <taxon>Stramenopiles</taxon>
        <taxon>Ochrophyta</taxon>
        <taxon>Bacillariophyta</taxon>
        <taxon>Coscinodiscophyceae</taxon>
        <taxon>Thalassiosirophycidae</taxon>
        <taxon>Stephanodiscales</taxon>
        <taxon>Stephanodiscaceae</taxon>
        <taxon>Stephanodiscus</taxon>
    </lineage>
</organism>
<dbReference type="GO" id="GO:0046872">
    <property type="term" value="F:metal ion binding"/>
    <property type="evidence" value="ECO:0007669"/>
    <property type="project" value="UniProtKB-KW"/>
</dbReference>
<gene>
    <name evidence="6" type="ORF">ACHAW5_005893</name>
</gene>
<feature type="domain" description="Peptidase C83" evidence="5">
    <location>
        <begin position="1"/>
        <end position="170"/>
    </location>
</feature>
<keyword evidence="3" id="KW-0808">Transferase</keyword>
<protein>
    <recommendedName>
        <fullName evidence="1">glutathione gamma-glutamylcysteinyltransferase</fullName>
        <ecNumber evidence="1">2.3.2.15</ecNumber>
    </recommendedName>
</protein>
<evidence type="ECO:0000256" key="3">
    <source>
        <dbReference type="ARBA" id="ARBA00022679"/>
    </source>
</evidence>